<evidence type="ECO:0000259" key="8">
    <source>
        <dbReference type="Pfam" id="PF13359"/>
    </source>
</evidence>
<keyword evidence="7" id="KW-0539">Nucleus</keyword>
<accession>A0ABQ9GT96</accession>
<name>A0ABQ9GT96_9NEOP</name>
<comment type="caution">
    <text evidence="9">The sequence shown here is derived from an EMBL/GenBank/DDBJ whole genome shotgun (WGS) entry which is preliminary data.</text>
</comment>
<keyword evidence="5" id="KW-0479">Metal-binding</keyword>
<keyword evidence="6" id="KW-0378">Hydrolase</keyword>
<organism evidence="9 10">
    <name type="scientific">Dryococelus australis</name>
    <dbReference type="NCBI Taxonomy" id="614101"/>
    <lineage>
        <taxon>Eukaryota</taxon>
        <taxon>Metazoa</taxon>
        <taxon>Ecdysozoa</taxon>
        <taxon>Arthropoda</taxon>
        <taxon>Hexapoda</taxon>
        <taxon>Insecta</taxon>
        <taxon>Pterygota</taxon>
        <taxon>Neoptera</taxon>
        <taxon>Polyneoptera</taxon>
        <taxon>Phasmatodea</taxon>
        <taxon>Verophasmatodea</taxon>
        <taxon>Anareolatae</taxon>
        <taxon>Phasmatidae</taxon>
        <taxon>Eurycanthinae</taxon>
        <taxon>Dryococelus</taxon>
    </lineage>
</organism>
<evidence type="ECO:0000256" key="1">
    <source>
        <dbReference type="ARBA" id="ARBA00001968"/>
    </source>
</evidence>
<dbReference type="InterPro" id="IPR045249">
    <property type="entry name" value="HARBI1-like"/>
</dbReference>
<dbReference type="InterPro" id="IPR027806">
    <property type="entry name" value="HARBI1_dom"/>
</dbReference>
<gene>
    <name evidence="9" type="ORF">PR048_023149</name>
</gene>
<evidence type="ECO:0000256" key="6">
    <source>
        <dbReference type="ARBA" id="ARBA00022801"/>
    </source>
</evidence>
<sequence>MMLLEELDLEDFRNYLRMGHESFSKLLDSVHTAMREAVPPEERLVSTLRYLVTGIDYADLKYSTAIPPQLLSESFQKHVKLSTRYCGTTYRLVVDVPVFVFQIPATGKKNWLETAHQFETMWQFTNCVGCMDGRHVLLNKPPGSGSLFYNFKETFSVVLFAVVNANYEFMHLHSGVNGSVTDSGVLKHTNFYENFVSGKLNLPLPWLLPGTNILAPYVFLGDGNTPKTSKFAISEDVLKSFPQKNLTHEKRIFNYRLSRARRVVENVFGILSSRFRLFQKPILLDIDNVDKKKFQRLYYKYCSCVDNEDIDDGSFREGDWRRGNAWINLDRNNVTRQSQIGNNVRNIFTDYFNGAGSVPFQRTINVLGSMH</sequence>
<evidence type="ECO:0000313" key="9">
    <source>
        <dbReference type="EMBL" id="KAJ8875254.1"/>
    </source>
</evidence>
<reference evidence="9 10" key="1">
    <citation type="submission" date="2023-02" db="EMBL/GenBank/DDBJ databases">
        <title>LHISI_Scaffold_Assembly.</title>
        <authorList>
            <person name="Stuart O.P."/>
            <person name="Cleave R."/>
            <person name="Magrath M.J.L."/>
            <person name="Mikheyev A.S."/>
        </authorList>
    </citation>
    <scope>NUCLEOTIDE SEQUENCE [LARGE SCALE GENOMIC DNA]</scope>
    <source>
        <strain evidence="9">Daus_M_001</strain>
        <tissue evidence="9">Leg muscle</tissue>
    </source>
</reference>
<dbReference type="PANTHER" id="PTHR22930">
    <property type="match status" value="1"/>
</dbReference>
<protein>
    <recommendedName>
        <fullName evidence="8">DDE Tnp4 domain-containing protein</fullName>
    </recommendedName>
</protein>
<evidence type="ECO:0000313" key="10">
    <source>
        <dbReference type="Proteomes" id="UP001159363"/>
    </source>
</evidence>
<dbReference type="EMBL" id="JARBHB010000009">
    <property type="protein sequence ID" value="KAJ8875254.1"/>
    <property type="molecule type" value="Genomic_DNA"/>
</dbReference>
<comment type="cofactor">
    <cofactor evidence="1">
        <name>a divalent metal cation</name>
        <dbReference type="ChEBI" id="CHEBI:60240"/>
    </cofactor>
</comment>
<keyword evidence="10" id="KW-1185">Reference proteome</keyword>
<evidence type="ECO:0000256" key="4">
    <source>
        <dbReference type="ARBA" id="ARBA00022722"/>
    </source>
</evidence>
<comment type="subcellular location">
    <subcellularLocation>
        <location evidence="2">Nucleus</location>
    </subcellularLocation>
</comment>
<proteinExistence type="inferred from homology"/>
<dbReference type="Proteomes" id="UP001159363">
    <property type="component" value="Chromosome 8"/>
</dbReference>
<evidence type="ECO:0000256" key="5">
    <source>
        <dbReference type="ARBA" id="ARBA00022723"/>
    </source>
</evidence>
<feature type="domain" description="DDE Tnp4" evidence="8">
    <location>
        <begin position="131"/>
        <end position="291"/>
    </location>
</feature>
<evidence type="ECO:0000256" key="2">
    <source>
        <dbReference type="ARBA" id="ARBA00004123"/>
    </source>
</evidence>
<evidence type="ECO:0000256" key="3">
    <source>
        <dbReference type="ARBA" id="ARBA00006958"/>
    </source>
</evidence>
<dbReference type="Pfam" id="PF13359">
    <property type="entry name" value="DDE_Tnp_4"/>
    <property type="match status" value="1"/>
</dbReference>
<keyword evidence="4" id="KW-0540">Nuclease</keyword>
<evidence type="ECO:0000256" key="7">
    <source>
        <dbReference type="ARBA" id="ARBA00023242"/>
    </source>
</evidence>
<comment type="similarity">
    <text evidence="3">Belongs to the HARBI1 family.</text>
</comment>
<dbReference type="PANTHER" id="PTHR22930:SF269">
    <property type="entry name" value="NUCLEASE HARBI1-LIKE PROTEIN"/>
    <property type="match status" value="1"/>
</dbReference>